<reference evidence="1" key="1">
    <citation type="submission" date="2018-06" db="EMBL/GenBank/DDBJ databases">
        <authorList>
            <person name="Zhirakovskaya E."/>
        </authorList>
    </citation>
    <scope>NUCLEOTIDE SEQUENCE</scope>
</reference>
<organism evidence="1">
    <name type="scientific">hydrothermal vent metagenome</name>
    <dbReference type="NCBI Taxonomy" id="652676"/>
    <lineage>
        <taxon>unclassified sequences</taxon>
        <taxon>metagenomes</taxon>
        <taxon>ecological metagenomes</taxon>
    </lineage>
</organism>
<protein>
    <submittedName>
        <fullName evidence="1">Uncharacterized protein</fullName>
    </submittedName>
</protein>
<sequence>MKNFVILIGGPGLFKGCDKAHDQSWTNYIVPLQLAAKKNLYDKQTDEIVHWVLYEPPYKKRWIDDHVITKKERQEVDGYHLHSIRKVAADKILAKGAFNYIGRIKAIAKSNEIRYKGISKPDEFWKYLESLDDDSISRVWYSGHASGSELMLSLIHNSACQAAAFTKDTIKNTDIVKWGSIQKKFNKTSGKVSKFYGCYTEGFAKKWNEFFKVNAAGAKNKIDFGVVNRASNIVNVMERIEKADTSEGAPNWTEY</sequence>
<name>A0A3B0XPI4_9ZZZZ</name>
<proteinExistence type="predicted"/>
<dbReference type="EMBL" id="UOFG01000031">
    <property type="protein sequence ID" value="VAW58246.1"/>
    <property type="molecule type" value="Genomic_DNA"/>
</dbReference>
<accession>A0A3B0XPI4</accession>
<dbReference type="AlphaFoldDB" id="A0A3B0XPI4"/>
<evidence type="ECO:0000313" key="1">
    <source>
        <dbReference type="EMBL" id="VAW58246.1"/>
    </source>
</evidence>
<gene>
    <name evidence="1" type="ORF">MNBD_GAMMA11-2819</name>
</gene>